<dbReference type="GO" id="GO:0005762">
    <property type="term" value="C:mitochondrial large ribosomal subunit"/>
    <property type="evidence" value="ECO:0007669"/>
    <property type="project" value="TreeGrafter"/>
</dbReference>
<protein>
    <recommendedName>
        <fullName evidence="7">Large ribosomal subunit protein uL22m</fullName>
    </recommendedName>
    <alternativeName>
        <fullName evidence="8">39S ribosomal protein L22, mitochondrial</fullName>
    </alternativeName>
</protein>
<evidence type="ECO:0000256" key="4">
    <source>
        <dbReference type="ARBA" id="ARBA00022980"/>
    </source>
</evidence>
<dbReference type="OrthoDB" id="416470at2759"/>
<dbReference type="Gene3D" id="3.90.470.10">
    <property type="entry name" value="Ribosomal protein L22/L17"/>
    <property type="match status" value="1"/>
</dbReference>
<dbReference type="FunFam" id="3.90.470.10:FF:000009">
    <property type="entry name" value="39S ribosomal protein L22, mitochondrial"/>
    <property type="match status" value="1"/>
</dbReference>
<evidence type="ECO:0000256" key="7">
    <source>
        <dbReference type="ARBA" id="ARBA00035286"/>
    </source>
</evidence>
<evidence type="ECO:0000256" key="3">
    <source>
        <dbReference type="ARBA" id="ARBA00022946"/>
    </source>
</evidence>
<dbReference type="AlphaFoldDB" id="A0A9P0NWB1"/>
<dbReference type="CDD" id="cd00336">
    <property type="entry name" value="Ribosomal_L22"/>
    <property type="match status" value="1"/>
</dbReference>
<evidence type="ECO:0000256" key="9">
    <source>
        <dbReference type="ARBA" id="ARBA00038782"/>
    </source>
</evidence>
<evidence type="ECO:0000256" key="1">
    <source>
        <dbReference type="ARBA" id="ARBA00004173"/>
    </source>
</evidence>
<evidence type="ECO:0000256" key="10">
    <source>
        <dbReference type="RuleBase" id="RU004005"/>
    </source>
</evidence>
<dbReference type="Pfam" id="PF00237">
    <property type="entry name" value="Ribosomal_L22"/>
    <property type="match status" value="1"/>
</dbReference>
<organism evidence="11 12">
    <name type="scientific">Acanthoscelides obtectus</name>
    <name type="common">Bean weevil</name>
    <name type="synonym">Bruchus obtectus</name>
    <dbReference type="NCBI Taxonomy" id="200917"/>
    <lineage>
        <taxon>Eukaryota</taxon>
        <taxon>Metazoa</taxon>
        <taxon>Ecdysozoa</taxon>
        <taxon>Arthropoda</taxon>
        <taxon>Hexapoda</taxon>
        <taxon>Insecta</taxon>
        <taxon>Pterygota</taxon>
        <taxon>Neoptera</taxon>
        <taxon>Endopterygota</taxon>
        <taxon>Coleoptera</taxon>
        <taxon>Polyphaga</taxon>
        <taxon>Cucujiformia</taxon>
        <taxon>Chrysomeloidea</taxon>
        <taxon>Chrysomelidae</taxon>
        <taxon>Bruchinae</taxon>
        <taxon>Bruchini</taxon>
        <taxon>Acanthoscelides</taxon>
    </lineage>
</organism>
<dbReference type="EMBL" id="CAKOFQ010006680">
    <property type="protein sequence ID" value="CAH1959116.1"/>
    <property type="molecule type" value="Genomic_DNA"/>
</dbReference>
<dbReference type="GO" id="GO:0006412">
    <property type="term" value="P:translation"/>
    <property type="evidence" value="ECO:0007669"/>
    <property type="project" value="InterPro"/>
</dbReference>
<evidence type="ECO:0000313" key="12">
    <source>
        <dbReference type="Proteomes" id="UP001152888"/>
    </source>
</evidence>
<evidence type="ECO:0000256" key="8">
    <source>
        <dbReference type="ARBA" id="ARBA00035506"/>
    </source>
</evidence>
<comment type="subcellular location">
    <subcellularLocation>
        <location evidence="1">Mitochondrion</location>
    </subcellularLocation>
</comment>
<dbReference type="InterPro" id="IPR047867">
    <property type="entry name" value="Ribosomal_uL22_bac/org-type"/>
</dbReference>
<evidence type="ECO:0000313" key="11">
    <source>
        <dbReference type="EMBL" id="CAH1959116.1"/>
    </source>
</evidence>
<name>A0A9P0NWB1_ACAOB</name>
<gene>
    <name evidence="11" type="ORF">ACAOBT_LOCUS3015</name>
</gene>
<comment type="subunit">
    <text evidence="9">Component of the mitochondrial ribosome large subunit (39S) which comprises a 16S rRNA and about 50 distinct proteins.</text>
</comment>
<sequence length="212" mass="24943">MALSTIRNLAGTVLKQHSPSLIVPLDKIHTSTAKFAWKNEQYKAPQGFLRYNEKVYPPQGPDEEPRPGFVCHQRANIKYSPKKMWYLASFIRGMAVDEAIKQLKFVTKKAAKDIREVLEEAKELAMKDHNVEYPSNMWVAESFTGKGQVIKGLRRHARRRPGLVEYRYVHYFVRLEEGTPPKHYYLPYPKEPHEQLKEWVEQMRKRKIYNSL</sequence>
<comment type="similarity">
    <text evidence="2 10">Belongs to the universal ribosomal protein uL22 family.</text>
</comment>
<evidence type="ECO:0000256" key="5">
    <source>
        <dbReference type="ARBA" id="ARBA00023128"/>
    </source>
</evidence>
<proteinExistence type="inferred from homology"/>
<keyword evidence="12" id="KW-1185">Reference proteome</keyword>
<dbReference type="InterPro" id="IPR036394">
    <property type="entry name" value="Ribosomal_uL22_sf"/>
</dbReference>
<keyword evidence="6 10" id="KW-0687">Ribonucleoprotein</keyword>
<evidence type="ECO:0000256" key="6">
    <source>
        <dbReference type="ARBA" id="ARBA00023274"/>
    </source>
</evidence>
<keyword evidence="4 10" id="KW-0689">Ribosomal protein</keyword>
<dbReference type="PANTHER" id="PTHR13501">
    <property type="entry name" value="CHLOROPLAST 50S RIBOSOMAL PROTEIN L22-RELATED"/>
    <property type="match status" value="1"/>
</dbReference>
<dbReference type="GO" id="GO:0003735">
    <property type="term" value="F:structural constituent of ribosome"/>
    <property type="evidence" value="ECO:0007669"/>
    <property type="project" value="InterPro"/>
</dbReference>
<dbReference type="PANTHER" id="PTHR13501:SF8">
    <property type="entry name" value="LARGE RIBOSOMAL SUBUNIT PROTEIN UL22M"/>
    <property type="match status" value="1"/>
</dbReference>
<keyword evidence="5" id="KW-0496">Mitochondrion</keyword>
<dbReference type="Proteomes" id="UP001152888">
    <property type="component" value="Unassembled WGS sequence"/>
</dbReference>
<dbReference type="SUPFAM" id="SSF54843">
    <property type="entry name" value="Ribosomal protein L22"/>
    <property type="match status" value="1"/>
</dbReference>
<keyword evidence="3" id="KW-0809">Transit peptide</keyword>
<dbReference type="InterPro" id="IPR001063">
    <property type="entry name" value="Ribosomal_uL22"/>
</dbReference>
<evidence type="ECO:0000256" key="2">
    <source>
        <dbReference type="ARBA" id="ARBA00009451"/>
    </source>
</evidence>
<accession>A0A9P0NWB1</accession>
<comment type="caution">
    <text evidence="11">The sequence shown here is derived from an EMBL/GenBank/DDBJ whole genome shotgun (WGS) entry which is preliminary data.</text>
</comment>
<reference evidence="11" key="1">
    <citation type="submission" date="2022-03" db="EMBL/GenBank/DDBJ databases">
        <authorList>
            <person name="Sayadi A."/>
        </authorList>
    </citation>
    <scope>NUCLEOTIDE SEQUENCE</scope>
</reference>